<accession>A0A0L0VNN5</accession>
<sequence>MTSSTPQITEKTRPKRIMPTKVHRVSVKHLNSQTRVIPGETLSAEPQISEPPPKKVVITDPPTVQSQPVKLLPQRPVRPKKTGSVLLEPAKKAQTTSDDAKIFIRFKIKPPTPPMPEASAPAPEISVAASKVSVPAPEVSVGEKSADVKKSVVIETRRSKRKKGAAVPPA</sequence>
<name>A0A0L0VNN5_9BASI</name>
<dbReference type="EMBL" id="AJIL01000035">
    <property type="protein sequence ID" value="KNF00625.1"/>
    <property type="molecule type" value="Genomic_DNA"/>
</dbReference>
<proteinExistence type="predicted"/>
<comment type="caution">
    <text evidence="2">The sequence shown here is derived from an EMBL/GenBank/DDBJ whole genome shotgun (WGS) entry which is preliminary data.</text>
</comment>
<organism evidence="2 3">
    <name type="scientific">Puccinia striiformis f. sp. tritici PST-78</name>
    <dbReference type="NCBI Taxonomy" id="1165861"/>
    <lineage>
        <taxon>Eukaryota</taxon>
        <taxon>Fungi</taxon>
        <taxon>Dikarya</taxon>
        <taxon>Basidiomycota</taxon>
        <taxon>Pucciniomycotina</taxon>
        <taxon>Pucciniomycetes</taxon>
        <taxon>Pucciniales</taxon>
        <taxon>Pucciniaceae</taxon>
        <taxon>Puccinia</taxon>
    </lineage>
</organism>
<reference evidence="3" key="1">
    <citation type="submission" date="2014-03" db="EMBL/GenBank/DDBJ databases">
        <title>The Genome Sequence of Puccinia striiformis f. sp. tritici PST-78.</title>
        <authorList>
            <consortium name="The Broad Institute Genome Sequencing Platform"/>
            <person name="Cuomo C."/>
            <person name="Hulbert S."/>
            <person name="Chen X."/>
            <person name="Walker B."/>
            <person name="Young S.K."/>
            <person name="Zeng Q."/>
            <person name="Gargeya S."/>
            <person name="Fitzgerald M."/>
            <person name="Haas B."/>
            <person name="Abouelleil A."/>
            <person name="Alvarado L."/>
            <person name="Arachchi H.M."/>
            <person name="Berlin A.M."/>
            <person name="Chapman S.B."/>
            <person name="Goldberg J."/>
            <person name="Griggs A."/>
            <person name="Gujja S."/>
            <person name="Hansen M."/>
            <person name="Howarth C."/>
            <person name="Imamovic A."/>
            <person name="Larimer J."/>
            <person name="McCowan C."/>
            <person name="Montmayeur A."/>
            <person name="Murphy C."/>
            <person name="Neiman D."/>
            <person name="Pearson M."/>
            <person name="Priest M."/>
            <person name="Roberts A."/>
            <person name="Saif S."/>
            <person name="Shea T."/>
            <person name="Sisk P."/>
            <person name="Sykes S."/>
            <person name="Wortman J."/>
            <person name="Nusbaum C."/>
            <person name="Birren B."/>
        </authorList>
    </citation>
    <scope>NUCLEOTIDE SEQUENCE [LARGE SCALE GENOMIC DNA]</scope>
    <source>
        <strain evidence="3">race PST-78</strain>
    </source>
</reference>
<evidence type="ECO:0000256" key="1">
    <source>
        <dbReference type="SAM" id="MobiDB-lite"/>
    </source>
</evidence>
<gene>
    <name evidence="2" type="ORF">PSTG_06040</name>
</gene>
<evidence type="ECO:0000313" key="2">
    <source>
        <dbReference type="EMBL" id="KNF00625.1"/>
    </source>
</evidence>
<keyword evidence="3" id="KW-1185">Reference proteome</keyword>
<protein>
    <submittedName>
        <fullName evidence="2">Uncharacterized protein</fullName>
    </submittedName>
</protein>
<evidence type="ECO:0000313" key="3">
    <source>
        <dbReference type="Proteomes" id="UP000054564"/>
    </source>
</evidence>
<feature type="region of interest" description="Disordered" evidence="1">
    <location>
        <begin position="32"/>
        <end position="67"/>
    </location>
</feature>
<dbReference type="AlphaFoldDB" id="A0A0L0VNN5"/>
<dbReference type="Proteomes" id="UP000054564">
    <property type="component" value="Unassembled WGS sequence"/>
</dbReference>